<keyword evidence="1" id="KW-1133">Transmembrane helix</keyword>
<keyword evidence="1" id="KW-0472">Membrane</keyword>
<sequence length="129" mass="13639">MQSTEIGSRPSTAVVSLALAADVVLVVVFAAFGRSAHGESLAGLPLTAWPFLVGLLVGWAASRAWRRPLSVLPTGLLLWLSTVAIGVGLRAVTGQGTHWSFVIVALIVTAVFLMGYRLIASGIARFRKR</sequence>
<dbReference type="EMBL" id="JANAFB010000001">
    <property type="protein sequence ID" value="MCP3424598.1"/>
    <property type="molecule type" value="Genomic_DNA"/>
</dbReference>
<dbReference type="Pfam" id="PF11255">
    <property type="entry name" value="DUF3054"/>
    <property type="match status" value="1"/>
</dbReference>
<feature type="transmembrane region" description="Helical" evidence="1">
    <location>
        <begin position="12"/>
        <end position="32"/>
    </location>
</feature>
<gene>
    <name evidence="2" type="ORF">NBM05_00735</name>
</gene>
<name>A0A9X2KGX8_9MICC</name>
<evidence type="ECO:0000313" key="2">
    <source>
        <dbReference type="EMBL" id="MCP3424598.1"/>
    </source>
</evidence>
<protein>
    <submittedName>
        <fullName evidence="2">DUF3054 domain-containing protein</fullName>
    </submittedName>
</protein>
<feature type="transmembrane region" description="Helical" evidence="1">
    <location>
        <begin position="69"/>
        <end position="92"/>
    </location>
</feature>
<feature type="transmembrane region" description="Helical" evidence="1">
    <location>
        <begin position="98"/>
        <end position="119"/>
    </location>
</feature>
<dbReference type="AlphaFoldDB" id="A0A9X2KGX8"/>
<keyword evidence="1" id="KW-0812">Transmembrane</keyword>
<evidence type="ECO:0000313" key="3">
    <source>
        <dbReference type="Proteomes" id="UP001139502"/>
    </source>
</evidence>
<comment type="caution">
    <text evidence="2">The sequence shown here is derived from an EMBL/GenBank/DDBJ whole genome shotgun (WGS) entry which is preliminary data.</text>
</comment>
<proteinExistence type="predicted"/>
<keyword evidence="3" id="KW-1185">Reference proteome</keyword>
<evidence type="ECO:0000256" key="1">
    <source>
        <dbReference type="SAM" id="Phobius"/>
    </source>
</evidence>
<dbReference type="RefSeq" id="WP_254164281.1">
    <property type="nucleotide sequence ID" value="NZ_JANAFB010000001.1"/>
</dbReference>
<dbReference type="Proteomes" id="UP001139502">
    <property type="component" value="Unassembled WGS sequence"/>
</dbReference>
<feature type="transmembrane region" description="Helical" evidence="1">
    <location>
        <begin position="44"/>
        <end position="62"/>
    </location>
</feature>
<organism evidence="2 3">
    <name type="scientific">Rothia santali</name>
    <dbReference type="NCBI Taxonomy" id="2949643"/>
    <lineage>
        <taxon>Bacteria</taxon>
        <taxon>Bacillati</taxon>
        <taxon>Actinomycetota</taxon>
        <taxon>Actinomycetes</taxon>
        <taxon>Micrococcales</taxon>
        <taxon>Micrococcaceae</taxon>
        <taxon>Rothia</taxon>
    </lineage>
</organism>
<dbReference type="InterPro" id="IPR021414">
    <property type="entry name" value="DUF3054"/>
</dbReference>
<accession>A0A9X2KGX8</accession>
<reference evidence="2" key="1">
    <citation type="submission" date="2022-06" db="EMBL/GenBank/DDBJ databases">
        <title>Rothia sp. isolated from sandalwood seedling.</title>
        <authorList>
            <person name="Tuikhar N."/>
            <person name="Kirdat K."/>
            <person name="Thorat V."/>
            <person name="Swetha P."/>
            <person name="Padma S."/>
            <person name="Sundararaj R."/>
            <person name="Yadav A."/>
        </authorList>
    </citation>
    <scope>NUCLEOTIDE SEQUENCE</scope>
    <source>
        <strain evidence="2">AR01</strain>
    </source>
</reference>